<gene>
    <name evidence="2" type="ORF">CSOJ01_10737</name>
</gene>
<evidence type="ECO:0000313" key="3">
    <source>
        <dbReference type="Proteomes" id="UP000652219"/>
    </source>
</evidence>
<reference evidence="2 3" key="1">
    <citation type="journal article" date="2020" name="Phytopathology">
        <title>Genome Sequence Resources of Colletotrichum truncatum, C. plurivorum, C. musicola, and C. sojae: Four Species Pathogenic to Soybean (Glycine max).</title>
        <authorList>
            <person name="Rogerio F."/>
            <person name="Boufleur T.R."/>
            <person name="Ciampi-Guillardi M."/>
            <person name="Sukno S.A."/>
            <person name="Thon M.R."/>
            <person name="Massola Junior N.S."/>
            <person name="Baroncelli R."/>
        </authorList>
    </citation>
    <scope>NUCLEOTIDE SEQUENCE [LARGE SCALE GENOMIC DNA]</scope>
    <source>
        <strain evidence="2 3">LFN0009</strain>
    </source>
</reference>
<evidence type="ECO:0000256" key="1">
    <source>
        <dbReference type="SAM" id="MobiDB-lite"/>
    </source>
</evidence>
<comment type="caution">
    <text evidence="2">The sequence shown here is derived from an EMBL/GenBank/DDBJ whole genome shotgun (WGS) entry which is preliminary data.</text>
</comment>
<dbReference type="EMBL" id="WIGN01000231">
    <property type="protein sequence ID" value="KAF6803661.1"/>
    <property type="molecule type" value="Genomic_DNA"/>
</dbReference>
<keyword evidence="3" id="KW-1185">Reference proteome</keyword>
<proteinExistence type="predicted"/>
<dbReference type="Proteomes" id="UP000652219">
    <property type="component" value="Unassembled WGS sequence"/>
</dbReference>
<name>A0A8H6J092_9PEZI</name>
<organism evidence="2 3">
    <name type="scientific">Colletotrichum sojae</name>
    <dbReference type="NCBI Taxonomy" id="2175907"/>
    <lineage>
        <taxon>Eukaryota</taxon>
        <taxon>Fungi</taxon>
        <taxon>Dikarya</taxon>
        <taxon>Ascomycota</taxon>
        <taxon>Pezizomycotina</taxon>
        <taxon>Sordariomycetes</taxon>
        <taxon>Hypocreomycetidae</taxon>
        <taxon>Glomerellales</taxon>
        <taxon>Glomerellaceae</taxon>
        <taxon>Colletotrichum</taxon>
        <taxon>Colletotrichum orchidearum species complex</taxon>
    </lineage>
</organism>
<evidence type="ECO:0000313" key="2">
    <source>
        <dbReference type="EMBL" id="KAF6803661.1"/>
    </source>
</evidence>
<protein>
    <submittedName>
        <fullName evidence="2">Uncharacterized protein</fullName>
    </submittedName>
</protein>
<feature type="region of interest" description="Disordered" evidence="1">
    <location>
        <begin position="65"/>
        <end position="85"/>
    </location>
</feature>
<sequence>MCNFVMYVTKCRQCGRTLSSAPSDYVYCPLYRNQMSCQTIERERRTTLVCCSSCQNAYGLDADGDYDLDREPQDNPTCGSGERKQ</sequence>
<dbReference type="AlphaFoldDB" id="A0A8H6J092"/>
<accession>A0A8H6J092</accession>